<organism evidence="1 2">
    <name type="scientific">Cystobacter ferrugineus</name>
    <dbReference type="NCBI Taxonomy" id="83449"/>
    <lineage>
        <taxon>Bacteria</taxon>
        <taxon>Pseudomonadati</taxon>
        <taxon>Myxococcota</taxon>
        <taxon>Myxococcia</taxon>
        <taxon>Myxococcales</taxon>
        <taxon>Cystobacterineae</taxon>
        <taxon>Archangiaceae</taxon>
        <taxon>Cystobacter</taxon>
    </lineage>
</organism>
<comment type="caution">
    <text evidence="1">The sequence shown here is derived from an EMBL/GenBank/DDBJ whole genome shotgun (WGS) entry which is preliminary data.</text>
</comment>
<reference evidence="2" key="1">
    <citation type="submission" date="2016-11" db="EMBL/GenBank/DDBJ databases">
        <authorList>
            <person name="Shukria A."/>
            <person name="Stevens D.C."/>
        </authorList>
    </citation>
    <scope>NUCLEOTIDE SEQUENCE [LARGE SCALE GENOMIC DNA]</scope>
    <source>
        <strain evidence="2">Cbfe23</strain>
    </source>
</reference>
<name>A0A1L9BAC2_9BACT</name>
<sequence>MKQNHTKNIRSLQWDDLKIFLAISREGSLIAAERATGLTQPTMGRRSRMVVELSTDPRLLSLDRRETDLVFCLNRFEQAHVVQRRLTRVQPPGGCRLAHGEAAQGMHHGAQ</sequence>
<dbReference type="STRING" id="83449.BON30_16860"/>
<dbReference type="EMBL" id="MPIN01000004">
    <property type="protein sequence ID" value="OJH39204.1"/>
    <property type="molecule type" value="Genomic_DNA"/>
</dbReference>
<evidence type="ECO:0008006" key="3">
    <source>
        <dbReference type="Google" id="ProtNLM"/>
    </source>
</evidence>
<dbReference type="InterPro" id="IPR036388">
    <property type="entry name" value="WH-like_DNA-bd_sf"/>
</dbReference>
<protein>
    <recommendedName>
        <fullName evidence="3">HTH lysR-type domain-containing protein</fullName>
    </recommendedName>
</protein>
<reference evidence="1 2" key="2">
    <citation type="submission" date="2016-12" db="EMBL/GenBank/DDBJ databases">
        <title>Draft Genome Sequence of Cystobacter ferrugineus Strain Cbfe23.</title>
        <authorList>
            <person name="Akbar S."/>
            <person name="Dowd S.E."/>
            <person name="Stevens D.C."/>
        </authorList>
    </citation>
    <scope>NUCLEOTIDE SEQUENCE [LARGE SCALE GENOMIC DNA]</scope>
    <source>
        <strain evidence="1 2">Cbfe23</strain>
    </source>
</reference>
<keyword evidence="2" id="KW-1185">Reference proteome</keyword>
<proteinExistence type="predicted"/>
<accession>A0A1L9BAC2</accession>
<dbReference type="Gene3D" id="1.10.10.10">
    <property type="entry name" value="Winged helix-like DNA-binding domain superfamily/Winged helix DNA-binding domain"/>
    <property type="match status" value="1"/>
</dbReference>
<evidence type="ECO:0000313" key="2">
    <source>
        <dbReference type="Proteomes" id="UP000182229"/>
    </source>
</evidence>
<dbReference type="AlphaFoldDB" id="A0A1L9BAC2"/>
<evidence type="ECO:0000313" key="1">
    <source>
        <dbReference type="EMBL" id="OJH39204.1"/>
    </source>
</evidence>
<gene>
    <name evidence="1" type="ORF">BON30_16860</name>
</gene>
<dbReference type="Proteomes" id="UP000182229">
    <property type="component" value="Unassembled WGS sequence"/>
</dbReference>